<dbReference type="OrthoDB" id="1956004at2"/>
<protein>
    <submittedName>
        <fullName evidence="1">Nucleotide pyrophosphatase</fullName>
    </submittedName>
</protein>
<dbReference type="PANTHER" id="PTHR10151">
    <property type="entry name" value="ECTONUCLEOTIDE PYROPHOSPHATASE/PHOSPHODIESTERASE"/>
    <property type="match status" value="1"/>
</dbReference>
<gene>
    <name evidence="1" type="ORF">DL346_24350</name>
</gene>
<dbReference type="PANTHER" id="PTHR10151:SF120">
    <property type="entry name" value="BIS(5'-ADENOSYL)-TRIPHOSPHATASE"/>
    <property type="match status" value="1"/>
</dbReference>
<dbReference type="Pfam" id="PF01663">
    <property type="entry name" value="Phosphodiest"/>
    <property type="match status" value="1"/>
</dbReference>
<accession>A0A328TUK8</accession>
<dbReference type="EMBL" id="QLUW01000005">
    <property type="protein sequence ID" value="RAP74197.1"/>
    <property type="molecule type" value="Genomic_DNA"/>
</dbReference>
<dbReference type="InterPro" id="IPR002591">
    <property type="entry name" value="Phosphodiest/P_Trfase"/>
</dbReference>
<sequence>MAAVSRVIIIGWDGAGNFVQAAHTPHLDRLIQRGAIAFDAQTASPTISAECWGALMHGVSPDKHGLTNYKAEKQPFPDNSPYPSIFRIIREADPAAKLASFSSWEPINFGIIESNLGVHKISLPDREVAQAAADYITGNPDIGLLFVHLDVPDIAGHKHGYNTPEQLRAIEETDENTGIILDALERADLLEDSLVIIVSDHGGGGEIDTDHGSDHPLDKTIFWACAGPGIEPGTIMAAGLTITDTAAVVIHALGLDAPPAWEARLPERLFGQRAIG</sequence>
<evidence type="ECO:0000313" key="2">
    <source>
        <dbReference type="Proteomes" id="UP000249260"/>
    </source>
</evidence>
<dbReference type="RefSeq" id="WP_112884986.1">
    <property type="nucleotide sequence ID" value="NZ_QLUW01000005.1"/>
</dbReference>
<dbReference type="GO" id="GO:0016787">
    <property type="term" value="F:hydrolase activity"/>
    <property type="evidence" value="ECO:0007669"/>
    <property type="project" value="UniProtKB-ARBA"/>
</dbReference>
<dbReference type="Proteomes" id="UP000249260">
    <property type="component" value="Unassembled WGS sequence"/>
</dbReference>
<comment type="caution">
    <text evidence="1">The sequence shown here is derived from an EMBL/GenBank/DDBJ whole genome shotgun (WGS) entry which is preliminary data.</text>
</comment>
<name>A0A328TUK8_9BACL</name>
<dbReference type="Gene3D" id="3.40.720.10">
    <property type="entry name" value="Alkaline Phosphatase, subunit A"/>
    <property type="match status" value="2"/>
</dbReference>
<dbReference type="AlphaFoldDB" id="A0A328TUK8"/>
<dbReference type="InterPro" id="IPR017850">
    <property type="entry name" value="Alkaline_phosphatase_core_sf"/>
</dbReference>
<dbReference type="SUPFAM" id="SSF53649">
    <property type="entry name" value="Alkaline phosphatase-like"/>
    <property type="match status" value="1"/>
</dbReference>
<proteinExistence type="predicted"/>
<keyword evidence="2" id="KW-1185">Reference proteome</keyword>
<reference evidence="1 2" key="1">
    <citation type="submission" date="2018-06" db="EMBL/GenBank/DDBJ databases">
        <title>Paenibacillus montanisoli sp. nov., isolated from mountain area soil.</title>
        <authorList>
            <person name="Wu M."/>
        </authorList>
    </citation>
    <scope>NUCLEOTIDE SEQUENCE [LARGE SCALE GENOMIC DNA]</scope>
    <source>
        <strain evidence="1 2">RA17</strain>
    </source>
</reference>
<organism evidence="1 2">
    <name type="scientific">Paenibacillus montanisoli</name>
    <dbReference type="NCBI Taxonomy" id="2081970"/>
    <lineage>
        <taxon>Bacteria</taxon>
        <taxon>Bacillati</taxon>
        <taxon>Bacillota</taxon>
        <taxon>Bacilli</taxon>
        <taxon>Bacillales</taxon>
        <taxon>Paenibacillaceae</taxon>
        <taxon>Paenibacillus</taxon>
    </lineage>
</organism>
<evidence type="ECO:0000313" key="1">
    <source>
        <dbReference type="EMBL" id="RAP74197.1"/>
    </source>
</evidence>